<dbReference type="SUPFAM" id="SSF54768">
    <property type="entry name" value="dsRNA-binding domain-like"/>
    <property type="match status" value="2"/>
</dbReference>
<evidence type="ECO:0000313" key="5">
    <source>
        <dbReference type="Proteomes" id="UP001469553"/>
    </source>
</evidence>
<comment type="caution">
    <text evidence="4">The sequence shown here is derived from an EMBL/GenBank/DDBJ whole genome shotgun (WGS) entry which is preliminary data.</text>
</comment>
<dbReference type="Pfam" id="PF00035">
    <property type="entry name" value="dsrm"/>
    <property type="match status" value="2"/>
</dbReference>
<reference evidence="4 5" key="1">
    <citation type="submission" date="2021-06" db="EMBL/GenBank/DDBJ databases">
        <authorList>
            <person name="Palmer J.M."/>
        </authorList>
    </citation>
    <scope>NUCLEOTIDE SEQUENCE [LARGE SCALE GENOMIC DNA]</scope>
    <source>
        <strain evidence="4 5">AS_MEX2019</strain>
        <tissue evidence="4">Muscle</tissue>
    </source>
</reference>
<evidence type="ECO:0000256" key="1">
    <source>
        <dbReference type="ARBA" id="ARBA00022884"/>
    </source>
</evidence>
<sequence length="242" mass="26858">MIDLMDTGNPISNLNTYAQKGRRNLFYENLGSRGPDHNKEFTLRVVLDGKPYPVGVGKSKQDAKLNAAQNALKCLLKDLHEDTAGNSAESLSPVSNSSINYICWLNQYGQRKRVTVTPVEGARPGHHNATQWCKFRVGDKEYPEASGKTKREAKEEAAKLVYDIINADHSTEVGDSAVQQNQMLNKNLNDVSAKTESLSINSEDNSSVGTNFIGLINHYCQKTKLCHTYIEEGRRGPPHNPQ</sequence>
<dbReference type="PANTHER" id="PTHR46205">
    <property type="entry name" value="LOQUACIOUS, ISOFORM B"/>
    <property type="match status" value="1"/>
</dbReference>
<dbReference type="Gene3D" id="3.30.160.20">
    <property type="match status" value="2"/>
</dbReference>
<dbReference type="CDD" id="cd20314">
    <property type="entry name" value="DSRM_EIF2AK2"/>
    <property type="match status" value="1"/>
</dbReference>
<dbReference type="PANTHER" id="PTHR46205:SF3">
    <property type="entry name" value="LOQUACIOUS, ISOFORM B"/>
    <property type="match status" value="1"/>
</dbReference>
<dbReference type="InterPro" id="IPR014720">
    <property type="entry name" value="dsRBD_dom"/>
</dbReference>
<keyword evidence="1 2" id="KW-0694">RNA-binding</keyword>
<keyword evidence="5" id="KW-1185">Reference proteome</keyword>
<dbReference type="InterPro" id="IPR051247">
    <property type="entry name" value="RLC_Component"/>
</dbReference>
<proteinExistence type="predicted"/>
<accession>A0ABV0YAZ9</accession>
<dbReference type="PROSITE" id="PS50137">
    <property type="entry name" value="DS_RBD"/>
    <property type="match status" value="2"/>
</dbReference>
<feature type="domain" description="DRBM" evidence="3">
    <location>
        <begin position="133"/>
        <end position="167"/>
    </location>
</feature>
<evidence type="ECO:0000256" key="2">
    <source>
        <dbReference type="PROSITE-ProRule" id="PRU00266"/>
    </source>
</evidence>
<gene>
    <name evidence="4" type="ORF">AMECASPLE_008669</name>
</gene>
<evidence type="ECO:0000313" key="4">
    <source>
        <dbReference type="EMBL" id="MEQ2290982.1"/>
    </source>
</evidence>
<protein>
    <recommendedName>
        <fullName evidence="3">DRBM domain-containing protein</fullName>
    </recommendedName>
</protein>
<evidence type="ECO:0000259" key="3">
    <source>
        <dbReference type="PROSITE" id="PS50137"/>
    </source>
</evidence>
<dbReference type="SMART" id="SM00358">
    <property type="entry name" value="DSRM"/>
    <property type="match status" value="2"/>
</dbReference>
<organism evidence="4 5">
    <name type="scientific">Ameca splendens</name>
    <dbReference type="NCBI Taxonomy" id="208324"/>
    <lineage>
        <taxon>Eukaryota</taxon>
        <taxon>Metazoa</taxon>
        <taxon>Chordata</taxon>
        <taxon>Craniata</taxon>
        <taxon>Vertebrata</taxon>
        <taxon>Euteleostomi</taxon>
        <taxon>Actinopterygii</taxon>
        <taxon>Neopterygii</taxon>
        <taxon>Teleostei</taxon>
        <taxon>Neoteleostei</taxon>
        <taxon>Acanthomorphata</taxon>
        <taxon>Ovalentaria</taxon>
        <taxon>Atherinomorphae</taxon>
        <taxon>Cyprinodontiformes</taxon>
        <taxon>Goodeidae</taxon>
        <taxon>Ameca</taxon>
    </lineage>
</organism>
<name>A0ABV0YAZ9_9TELE</name>
<feature type="domain" description="DRBM" evidence="3">
    <location>
        <begin position="9"/>
        <end position="77"/>
    </location>
</feature>
<dbReference type="Proteomes" id="UP001469553">
    <property type="component" value="Unassembled WGS sequence"/>
</dbReference>
<dbReference type="EMBL" id="JAHRIP010028682">
    <property type="protein sequence ID" value="MEQ2290982.1"/>
    <property type="molecule type" value="Genomic_DNA"/>
</dbReference>